<evidence type="ECO:0000313" key="2">
    <source>
        <dbReference type="Proteomes" id="UP001215551"/>
    </source>
</evidence>
<protein>
    <submittedName>
        <fullName evidence="1">Uncharacterized protein</fullName>
    </submittedName>
</protein>
<gene>
    <name evidence="1" type="ORF">key_105</name>
</gene>
<proteinExistence type="predicted"/>
<accession>A0AAE8BE61</accession>
<reference evidence="2" key="1">
    <citation type="journal article" date="2023" name="Virus Res">
        <title>Broad-host-range lytic Erwinia phage Key with exopolysaccharide degrading activity.</title>
        <authorList>
            <person name="Zlatohurska M."/>
            <person name="Gorb T."/>
            <person name="Romaniuk L."/>
            <person name="Shenderovska N."/>
            <person name="Faidiuk Y."/>
            <person name="Zhuminska G."/>
            <person name="Hubar Y."/>
            <person name="Hubar O."/>
            <person name="Kropinski A.M."/>
            <person name="Kushkina A."/>
            <person name="Tovkach F."/>
        </authorList>
    </citation>
    <scope>NUCLEOTIDE SEQUENCE [LARGE SCALE GENOMIC DNA]</scope>
</reference>
<dbReference type="EMBL" id="MZ616364">
    <property type="protein sequence ID" value="QYC51596.1"/>
    <property type="molecule type" value="Genomic_DNA"/>
</dbReference>
<name>A0AAE8BE61_9CAUD</name>
<evidence type="ECO:0000313" key="1">
    <source>
        <dbReference type="EMBL" id="QYC51596.1"/>
    </source>
</evidence>
<keyword evidence="2" id="KW-1185">Reference proteome</keyword>
<organism evidence="1 2">
    <name type="scientific">Erwinia phage KEY</name>
    <dbReference type="NCBI Taxonomy" id="2821255"/>
    <lineage>
        <taxon>Viruses</taxon>
        <taxon>Duplodnaviria</taxon>
        <taxon>Heunggongvirae</taxon>
        <taxon>Uroviricota</taxon>
        <taxon>Caudoviricetes</taxon>
        <taxon>Demerecviridae</taxon>
        <taxon>Keyvirus</taxon>
        <taxon>Keyvirus key</taxon>
    </lineage>
</organism>
<dbReference type="Proteomes" id="UP001215551">
    <property type="component" value="Segment"/>
</dbReference>
<sequence length="69" mass="7711">MKISFTEKLMCNGILIITAWDGDLWCNVTGLKKEDQTPENISKVKNKMATTARLPGASRNGRRRIASKC</sequence>